<evidence type="ECO:0000256" key="2">
    <source>
        <dbReference type="ARBA" id="ARBA00022528"/>
    </source>
</evidence>
<dbReference type="Gene3D" id="3.30.110.60">
    <property type="entry name" value="YhbY-like"/>
    <property type="match status" value="1"/>
</dbReference>
<feature type="domain" description="CRM" evidence="12">
    <location>
        <begin position="1"/>
        <end position="65"/>
    </location>
</feature>
<dbReference type="PROSITE" id="PS51295">
    <property type="entry name" value="CRM"/>
    <property type="match status" value="1"/>
</dbReference>
<evidence type="ECO:0000256" key="4">
    <source>
        <dbReference type="ARBA" id="ARBA00022664"/>
    </source>
</evidence>
<name>A0ABD3AWM3_9GENT</name>
<evidence type="ECO:0000256" key="11">
    <source>
        <dbReference type="SAM" id="Coils"/>
    </source>
</evidence>
<dbReference type="PANTHER" id="PTHR31846:SF7">
    <property type="entry name" value="CRS1 _ YHBY (CRM) DOMAIN-CONTAINING PROTEIN"/>
    <property type="match status" value="1"/>
</dbReference>
<organism evidence="13 14">
    <name type="scientific">Cinchona calisaya</name>
    <dbReference type="NCBI Taxonomy" id="153742"/>
    <lineage>
        <taxon>Eukaryota</taxon>
        <taxon>Viridiplantae</taxon>
        <taxon>Streptophyta</taxon>
        <taxon>Embryophyta</taxon>
        <taxon>Tracheophyta</taxon>
        <taxon>Spermatophyta</taxon>
        <taxon>Magnoliopsida</taxon>
        <taxon>eudicotyledons</taxon>
        <taxon>Gunneridae</taxon>
        <taxon>Pentapetalae</taxon>
        <taxon>asterids</taxon>
        <taxon>lamiids</taxon>
        <taxon>Gentianales</taxon>
        <taxon>Rubiaceae</taxon>
        <taxon>Cinchonoideae</taxon>
        <taxon>Cinchoneae</taxon>
        <taxon>Cinchona</taxon>
    </lineage>
</organism>
<comment type="subcellular location">
    <subcellularLocation>
        <location evidence="1">Plastid</location>
        <location evidence="1">Chloroplast</location>
    </subcellularLocation>
</comment>
<keyword evidence="4" id="KW-0507">mRNA processing</keyword>
<evidence type="ECO:0000313" key="13">
    <source>
        <dbReference type="EMBL" id="KAL3535601.1"/>
    </source>
</evidence>
<reference evidence="13 14" key="1">
    <citation type="submission" date="2024-11" db="EMBL/GenBank/DDBJ databases">
        <title>A near-complete genome assembly of Cinchona calisaya.</title>
        <authorList>
            <person name="Lian D.C."/>
            <person name="Zhao X.W."/>
            <person name="Wei L."/>
        </authorList>
    </citation>
    <scope>NUCLEOTIDE SEQUENCE [LARGE SCALE GENOMIC DNA]</scope>
    <source>
        <tissue evidence="13">Nenye</tissue>
    </source>
</reference>
<keyword evidence="11" id="KW-0175">Coiled coil</keyword>
<keyword evidence="8" id="KW-0508">mRNA splicing</keyword>
<comment type="caution">
    <text evidence="13">The sequence shown here is derived from an EMBL/GenBank/DDBJ whole genome shotgun (WGS) entry which is preliminary data.</text>
</comment>
<keyword evidence="6 10" id="KW-0694">RNA-binding</keyword>
<evidence type="ECO:0000256" key="10">
    <source>
        <dbReference type="PROSITE-ProRule" id="PRU00626"/>
    </source>
</evidence>
<dbReference type="EMBL" id="JBJUIK010000002">
    <property type="protein sequence ID" value="KAL3535601.1"/>
    <property type="molecule type" value="Genomic_DNA"/>
</dbReference>
<dbReference type="AlphaFoldDB" id="A0ABD3AWM3"/>
<dbReference type="InterPro" id="IPR001890">
    <property type="entry name" value="RNA-binding_CRM"/>
</dbReference>
<evidence type="ECO:0000256" key="7">
    <source>
        <dbReference type="ARBA" id="ARBA00022946"/>
    </source>
</evidence>
<evidence type="ECO:0000256" key="5">
    <source>
        <dbReference type="ARBA" id="ARBA00022737"/>
    </source>
</evidence>
<dbReference type="GO" id="GO:0009507">
    <property type="term" value="C:chloroplast"/>
    <property type="evidence" value="ECO:0007669"/>
    <property type="project" value="UniProtKB-SubCell"/>
</dbReference>
<evidence type="ECO:0000256" key="6">
    <source>
        <dbReference type="ARBA" id="ARBA00022884"/>
    </source>
</evidence>
<accession>A0ABD3AWM3</accession>
<proteinExistence type="predicted"/>
<sequence>MHLHWKYRQLVKIFVERKSFPQVKDIAISVEAESGGVLVSVDKTTKGYAIIVYSGKNYQRPNAFRPKSLLTRRQALARSIELQRRSIMFQSCEKKFEKLKSELEDMKAVEEIDKETLYSRVDNASDDDEELEEDEVEESYLETYESCSEHGTSWRGVWKEQLDSIHQRL</sequence>
<feature type="coiled-coil region" evidence="11">
    <location>
        <begin position="89"/>
        <end position="134"/>
    </location>
</feature>
<keyword evidence="3" id="KW-0934">Plastid</keyword>
<evidence type="ECO:0000256" key="3">
    <source>
        <dbReference type="ARBA" id="ARBA00022640"/>
    </source>
</evidence>
<evidence type="ECO:0000256" key="9">
    <source>
        <dbReference type="ARBA" id="ARBA00023274"/>
    </source>
</evidence>
<keyword evidence="5" id="KW-0677">Repeat</keyword>
<keyword evidence="2" id="KW-0150">Chloroplast</keyword>
<keyword evidence="9" id="KW-0687">Ribonucleoprotein</keyword>
<dbReference type="GO" id="GO:0006397">
    <property type="term" value="P:mRNA processing"/>
    <property type="evidence" value="ECO:0007669"/>
    <property type="project" value="UniProtKB-KW"/>
</dbReference>
<dbReference type="SUPFAM" id="SSF75471">
    <property type="entry name" value="YhbY-like"/>
    <property type="match status" value="1"/>
</dbReference>
<evidence type="ECO:0000259" key="12">
    <source>
        <dbReference type="PROSITE" id="PS51295"/>
    </source>
</evidence>
<dbReference type="InterPro" id="IPR035920">
    <property type="entry name" value="YhbY-like_sf"/>
</dbReference>
<evidence type="ECO:0000256" key="1">
    <source>
        <dbReference type="ARBA" id="ARBA00004229"/>
    </source>
</evidence>
<dbReference type="PANTHER" id="PTHR31846">
    <property type="entry name" value="CRS1 / YHBY (CRM) DOMAIN-CONTAINING PROTEIN"/>
    <property type="match status" value="1"/>
</dbReference>
<evidence type="ECO:0000313" key="14">
    <source>
        <dbReference type="Proteomes" id="UP001630127"/>
    </source>
</evidence>
<keyword evidence="14" id="KW-1185">Reference proteome</keyword>
<protein>
    <recommendedName>
        <fullName evidence="12">CRM domain-containing protein</fullName>
    </recommendedName>
</protein>
<dbReference type="GO" id="GO:0000373">
    <property type="term" value="P:Group II intron splicing"/>
    <property type="evidence" value="ECO:0007669"/>
    <property type="project" value="UniProtKB-ARBA"/>
</dbReference>
<dbReference type="GO" id="GO:1990904">
    <property type="term" value="C:ribonucleoprotein complex"/>
    <property type="evidence" value="ECO:0007669"/>
    <property type="project" value="UniProtKB-KW"/>
</dbReference>
<gene>
    <name evidence="13" type="ORF">ACH5RR_004062</name>
</gene>
<evidence type="ECO:0000256" key="8">
    <source>
        <dbReference type="ARBA" id="ARBA00023187"/>
    </source>
</evidence>
<dbReference type="Proteomes" id="UP001630127">
    <property type="component" value="Unassembled WGS sequence"/>
</dbReference>
<dbReference type="GO" id="GO:0003723">
    <property type="term" value="F:RNA binding"/>
    <property type="evidence" value="ECO:0007669"/>
    <property type="project" value="UniProtKB-UniRule"/>
</dbReference>
<dbReference type="InterPro" id="IPR045278">
    <property type="entry name" value="CRS1/CFM2/CFM3"/>
</dbReference>
<keyword evidence="7" id="KW-0809">Transit peptide</keyword>